<keyword evidence="1" id="KW-1133">Transmembrane helix</keyword>
<accession>K2F8M5</accession>
<feature type="transmembrane region" description="Helical" evidence="1">
    <location>
        <begin position="12"/>
        <end position="34"/>
    </location>
</feature>
<evidence type="ECO:0000256" key="1">
    <source>
        <dbReference type="SAM" id="Phobius"/>
    </source>
</evidence>
<keyword evidence="1" id="KW-0472">Membrane</keyword>
<dbReference type="Gene3D" id="3.30.700.10">
    <property type="entry name" value="Glycoprotein, Type 4 Pilin"/>
    <property type="match status" value="1"/>
</dbReference>
<name>K2F8M5_9BACT</name>
<evidence type="ECO:0000313" key="2">
    <source>
        <dbReference type="EMBL" id="EKE27506.1"/>
    </source>
</evidence>
<protein>
    <recommendedName>
        <fullName evidence="3">Prepilin-type N-terminal cleavage/methylation domain-containing protein</fullName>
    </recommendedName>
</protein>
<dbReference type="InterPro" id="IPR045584">
    <property type="entry name" value="Pilin-like"/>
</dbReference>
<gene>
    <name evidence="2" type="ORF">ACD_3C00197G0005</name>
</gene>
<proteinExistence type="predicted"/>
<dbReference type="PROSITE" id="PS00409">
    <property type="entry name" value="PROKAR_NTER_METHYL"/>
    <property type="match status" value="1"/>
</dbReference>
<comment type="caution">
    <text evidence="2">The sequence shown here is derived from an EMBL/GenBank/DDBJ whole genome shotgun (WGS) entry which is preliminary data.</text>
</comment>
<dbReference type="PANTHER" id="PTHR30093">
    <property type="entry name" value="GENERAL SECRETION PATHWAY PROTEIN G"/>
    <property type="match status" value="1"/>
</dbReference>
<reference evidence="2" key="1">
    <citation type="journal article" date="2012" name="Science">
        <title>Fermentation, hydrogen, and sulfur metabolism in multiple uncultivated bacterial phyla.</title>
        <authorList>
            <person name="Wrighton K.C."/>
            <person name="Thomas B.C."/>
            <person name="Sharon I."/>
            <person name="Miller C.S."/>
            <person name="Castelle C.J."/>
            <person name="VerBerkmoes N.C."/>
            <person name="Wilkins M.J."/>
            <person name="Hettich R.L."/>
            <person name="Lipton M.S."/>
            <person name="Williams K.H."/>
            <person name="Long P.E."/>
            <person name="Banfield J.F."/>
        </authorList>
    </citation>
    <scope>NUCLEOTIDE SEQUENCE [LARGE SCALE GENOMIC DNA]</scope>
</reference>
<dbReference type="SUPFAM" id="SSF54523">
    <property type="entry name" value="Pili subunits"/>
    <property type="match status" value="1"/>
</dbReference>
<dbReference type="InterPro" id="IPR012902">
    <property type="entry name" value="N_methyl_site"/>
</dbReference>
<dbReference type="NCBIfam" id="TIGR02532">
    <property type="entry name" value="IV_pilin_GFxxxE"/>
    <property type="match status" value="1"/>
</dbReference>
<dbReference type="Pfam" id="PF07963">
    <property type="entry name" value="N_methyl"/>
    <property type="match status" value="1"/>
</dbReference>
<dbReference type="EMBL" id="AMFJ01000471">
    <property type="protein sequence ID" value="EKE27506.1"/>
    <property type="molecule type" value="Genomic_DNA"/>
</dbReference>
<keyword evidence="1" id="KW-0812">Transmembrane</keyword>
<evidence type="ECO:0008006" key="3">
    <source>
        <dbReference type="Google" id="ProtNLM"/>
    </source>
</evidence>
<sequence>MRNNSVSTKGFTLVELIVVIVILAILATIAFLSFSSQSASARDSKRKTDLSNIASKINIGAANGSSLTSFVTTPSKKLTWGTNYLAGTWTSNLTYEAGDINFNQLGVNAGDFKDPLNYTYKMGATTAVGGAFQLASRIENDDNGNTTTSGAFLVGNYTQRKQTSTGTITAISTGSTIKITVSTPLVGFFKTWDTINTWGAANTCVVSSVSSDQSILTVTSCGATPANWDLLKIAAWDEISSLIAWVNSWSGVSNWSNPPY</sequence>
<dbReference type="AlphaFoldDB" id="K2F8M5"/>
<organism evidence="2">
    <name type="scientific">uncultured bacterium</name>
    <name type="common">gcode 4</name>
    <dbReference type="NCBI Taxonomy" id="1234023"/>
    <lineage>
        <taxon>Bacteria</taxon>
        <taxon>environmental samples</taxon>
    </lineage>
</organism>